<accession>A0A179DGE8</accession>
<reference evidence="1 2" key="2">
    <citation type="submission" date="2016-06" db="EMBL/GenBank/DDBJ databases">
        <title>Pedobacter psychrophilus sp. nov., isolated from Antarctic fragmentary rock.</title>
        <authorList>
            <person name="Svec P."/>
        </authorList>
    </citation>
    <scope>NUCLEOTIDE SEQUENCE [LARGE SCALE GENOMIC DNA]</scope>
    <source>
        <strain evidence="1 2">CCM 8644</strain>
    </source>
</reference>
<reference evidence="1 2" key="1">
    <citation type="submission" date="2016-04" db="EMBL/GenBank/DDBJ databases">
        <authorList>
            <person name="Evans L.H."/>
            <person name="Alamgir A."/>
            <person name="Owens N."/>
            <person name="Weber N.D."/>
            <person name="Virtaneva K."/>
            <person name="Barbian K."/>
            <person name="Babar A."/>
            <person name="Rosenke K."/>
        </authorList>
    </citation>
    <scope>NUCLEOTIDE SEQUENCE [LARGE SCALE GENOMIC DNA]</scope>
    <source>
        <strain evidence="1 2">CCM 8644</strain>
    </source>
</reference>
<name>A0A179DGE8_9SPHI</name>
<dbReference type="RefSeq" id="WP_068822376.1">
    <property type="nucleotide sequence ID" value="NZ_LWHJ01000027.1"/>
</dbReference>
<evidence type="ECO:0000313" key="2">
    <source>
        <dbReference type="Proteomes" id="UP000078459"/>
    </source>
</evidence>
<dbReference type="EMBL" id="LWHJ01000027">
    <property type="protein sequence ID" value="OAQ39760.1"/>
    <property type="molecule type" value="Genomic_DNA"/>
</dbReference>
<dbReference type="Proteomes" id="UP000078459">
    <property type="component" value="Unassembled WGS sequence"/>
</dbReference>
<protein>
    <submittedName>
        <fullName evidence="1">Uncharacterized protein</fullName>
    </submittedName>
</protein>
<keyword evidence="2" id="KW-1185">Reference proteome</keyword>
<dbReference type="STRING" id="1826909.A5893_09265"/>
<comment type="caution">
    <text evidence="1">The sequence shown here is derived from an EMBL/GenBank/DDBJ whole genome shotgun (WGS) entry which is preliminary data.</text>
</comment>
<gene>
    <name evidence="1" type="ORF">A5893_09265</name>
</gene>
<organism evidence="1 2">
    <name type="scientific">Pedobacter psychrophilus</name>
    <dbReference type="NCBI Taxonomy" id="1826909"/>
    <lineage>
        <taxon>Bacteria</taxon>
        <taxon>Pseudomonadati</taxon>
        <taxon>Bacteroidota</taxon>
        <taxon>Sphingobacteriia</taxon>
        <taxon>Sphingobacteriales</taxon>
        <taxon>Sphingobacteriaceae</taxon>
        <taxon>Pedobacter</taxon>
    </lineage>
</organism>
<sequence>MDNKVKNALESLFNTFTALENVSGQQELSKLNQLFNGDEDFMTKLMLMDQVFDDAPKLDALREVTFDLLLINFFAEDTKKLDEDYLDSPEWEKIEEETLDRGTELLNLLLYLNECDDEDIEPSLDDYLKEFLLVEEDEFQDEHRIYEEVIANQMLMESNIEEIARVSKSLDEESEIREIFYPMMAFFYDTQPSDADIKKIKDLSEDPAFDAAILSLILTFNQ</sequence>
<dbReference type="AlphaFoldDB" id="A0A179DGE8"/>
<proteinExistence type="predicted"/>
<evidence type="ECO:0000313" key="1">
    <source>
        <dbReference type="EMBL" id="OAQ39760.1"/>
    </source>
</evidence>